<dbReference type="RefSeq" id="WP_120762057.1">
    <property type="nucleotide sequence ID" value="NZ_CP032630.1"/>
</dbReference>
<name>A0A387B7I0_9MICO</name>
<sequence>MTDARTGFRDSEAVSLREARRPRAWVHALVAFGVGSLGVTALPSIAVAALMGGPLVLAVVGATTLVVGFAVFAGLGIAFVGSRRATWLGCTAMAWLAGAILGFLGAEVAELGDVYTAPEFLRACLVAGTAAAACALLAHRGVARVLGAAGLVALVVTIGVVAAGLAAPKVPPYPAIPTTTVVPGYVAVGAPEALDLDGPAYWAAYVPEGGGEIAFAIIAQPAPASAPCIEDAIRDPADPRSVDSQQDCVQEGDFWVRTGARLHEVSLVGPDEIVRAVAPLSTPADVLREAVANATPRP</sequence>
<dbReference type="Proteomes" id="UP000278886">
    <property type="component" value="Chromosome"/>
</dbReference>
<dbReference type="KEGG" id="lyd:D7I47_05200"/>
<feature type="transmembrane region" description="Helical" evidence="1">
    <location>
        <begin position="25"/>
        <end position="49"/>
    </location>
</feature>
<gene>
    <name evidence="2" type="ORF">D7I47_05200</name>
</gene>
<feature type="transmembrane region" description="Helical" evidence="1">
    <location>
        <begin position="120"/>
        <end position="138"/>
    </location>
</feature>
<keyword evidence="3" id="KW-1185">Reference proteome</keyword>
<feature type="transmembrane region" description="Helical" evidence="1">
    <location>
        <begin position="145"/>
        <end position="167"/>
    </location>
</feature>
<feature type="transmembrane region" description="Helical" evidence="1">
    <location>
        <begin position="87"/>
        <end position="108"/>
    </location>
</feature>
<dbReference type="OrthoDB" id="4828536at2"/>
<feature type="transmembrane region" description="Helical" evidence="1">
    <location>
        <begin position="55"/>
        <end position="80"/>
    </location>
</feature>
<dbReference type="AlphaFoldDB" id="A0A387B7I0"/>
<accession>A0A387B7I0</accession>
<evidence type="ECO:0000313" key="3">
    <source>
        <dbReference type="Proteomes" id="UP000278886"/>
    </source>
</evidence>
<protein>
    <submittedName>
        <fullName evidence="2">Uncharacterized protein</fullName>
    </submittedName>
</protein>
<evidence type="ECO:0000256" key="1">
    <source>
        <dbReference type="SAM" id="Phobius"/>
    </source>
</evidence>
<proteinExistence type="predicted"/>
<reference evidence="3" key="1">
    <citation type="submission" date="2018-09" db="EMBL/GenBank/DDBJ databases">
        <title>Genome sequencing of strain 2DFWR-13.</title>
        <authorList>
            <person name="Heo J."/>
            <person name="Kim S.-J."/>
            <person name="Kwon S.-W."/>
        </authorList>
    </citation>
    <scope>NUCLEOTIDE SEQUENCE [LARGE SCALE GENOMIC DNA]</scope>
    <source>
        <strain evidence="3">2DFWR-13</strain>
    </source>
</reference>
<keyword evidence="1" id="KW-0472">Membrane</keyword>
<organism evidence="2 3">
    <name type="scientific">Protaetiibacter intestinalis</name>
    <dbReference type="NCBI Taxonomy" id="2419774"/>
    <lineage>
        <taxon>Bacteria</taxon>
        <taxon>Bacillati</taxon>
        <taxon>Actinomycetota</taxon>
        <taxon>Actinomycetes</taxon>
        <taxon>Micrococcales</taxon>
        <taxon>Microbacteriaceae</taxon>
        <taxon>Protaetiibacter</taxon>
    </lineage>
</organism>
<keyword evidence="1" id="KW-1133">Transmembrane helix</keyword>
<evidence type="ECO:0000313" key="2">
    <source>
        <dbReference type="EMBL" id="AYF97708.1"/>
    </source>
</evidence>
<dbReference type="EMBL" id="CP032630">
    <property type="protein sequence ID" value="AYF97708.1"/>
    <property type="molecule type" value="Genomic_DNA"/>
</dbReference>
<keyword evidence="1" id="KW-0812">Transmembrane</keyword>